<dbReference type="EMBL" id="CAJVCH010037358">
    <property type="protein sequence ID" value="CAG7716287.1"/>
    <property type="molecule type" value="Genomic_DNA"/>
</dbReference>
<dbReference type="GO" id="GO:0045216">
    <property type="term" value="P:cell-cell junction organization"/>
    <property type="evidence" value="ECO:0007669"/>
    <property type="project" value="InterPro"/>
</dbReference>
<organism evidence="1 2">
    <name type="scientific">Allacma fusca</name>
    <dbReference type="NCBI Taxonomy" id="39272"/>
    <lineage>
        <taxon>Eukaryota</taxon>
        <taxon>Metazoa</taxon>
        <taxon>Ecdysozoa</taxon>
        <taxon>Arthropoda</taxon>
        <taxon>Hexapoda</taxon>
        <taxon>Collembola</taxon>
        <taxon>Symphypleona</taxon>
        <taxon>Sminthuridae</taxon>
        <taxon>Allacma</taxon>
    </lineage>
</organism>
<dbReference type="InterPro" id="IPR038825">
    <property type="entry name" value="Apical_junction"/>
</dbReference>
<proteinExistence type="predicted"/>
<dbReference type="PANTHER" id="PTHR21517:SF3">
    <property type="entry name" value="APICAL JUNCTION COMPONENT 1 HOMOLOG"/>
    <property type="match status" value="1"/>
</dbReference>
<dbReference type="OrthoDB" id="6431454at2759"/>
<dbReference type="GO" id="GO:0043296">
    <property type="term" value="C:apical junction complex"/>
    <property type="evidence" value="ECO:0007669"/>
    <property type="project" value="TreeGrafter"/>
</dbReference>
<dbReference type="AlphaFoldDB" id="A0A8J2JCI5"/>
<sequence length="117" mass="13570">RDYHDYDDASSQLFYLQLSRSDHKKLREVSFANIQKHLLERGVDLRRTYPDIYSKLCTYVEHDEPFLPVTIYPKNSNTGSQFVCVIMPESSDSTLEDYASSDKVETVNISESSYDLC</sequence>
<evidence type="ECO:0000313" key="1">
    <source>
        <dbReference type="EMBL" id="CAG7716287.1"/>
    </source>
</evidence>
<dbReference type="PANTHER" id="PTHR21517">
    <property type="entry name" value="APICAL JUNCTION COMPONENT 1 HOMOLOG"/>
    <property type="match status" value="1"/>
</dbReference>
<gene>
    <name evidence="1" type="ORF">AFUS01_LOCUS5806</name>
</gene>
<feature type="non-terminal residue" evidence="1">
    <location>
        <position position="1"/>
    </location>
</feature>
<reference evidence="1" key="1">
    <citation type="submission" date="2021-06" db="EMBL/GenBank/DDBJ databases">
        <authorList>
            <person name="Hodson N. C."/>
            <person name="Mongue J. A."/>
            <person name="Jaron S. K."/>
        </authorList>
    </citation>
    <scope>NUCLEOTIDE SEQUENCE</scope>
</reference>
<dbReference type="GO" id="GO:0005886">
    <property type="term" value="C:plasma membrane"/>
    <property type="evidence" value="ECO:0007669"/>
    <property type="project" value="TreeGrafter"/>
</dbReference>
<evidence type="ECO:0000313" key="2">
    <source>
        <dbReference type="Proteomes" id="UP000708208"/>
    </source>
</evidence>
<keyword evidence="2" id="KW-1185">Reference proteome</keyword>
<name>A0A8J2JCI5_9HEXA</name>
<protein>
    <submittedName>
        <fullName evidence="1">Uncharacterized protein</fullName>
    </submittedName>
</protein>
<comment type="caution">
    <text evidence="1">The sequence shown here is derived from an EMBL/GenBank/DDBJ whole genome shotgun (WGS) entry which is preliminary data.</text>
</comment>
<accession>A0A8J2JCI5</accession>
<dbReference type="Proteomes" id="UP000708208">
    <property type="component" value="Unassembled WGS sequence"/>
</dbReference>